<keyword evidence="4" id="KW-1185">Reference proteome</keyword>
<dbReference type="SUPFAM" id="SSF46934">
    <property type="entry name" value="UBA-like"/>
    <property type="match status" value="1"/>
</dbReference>
<evidence type="ECO:0000313" key="3">
    <source>
        <dbReference type="EMBL" id="ODM96663.1"/>
    </source>
</evidence>
<dbReference type="OrthoDB" id="7237699at2759"/>
<feature type="compositionally biased region" description="Pro residues" evidence="1">
    <location>
        <begin position="137"/>
        <end position="147"/>
    </location>
</feature>
<dbReference type="PROSITE" id="PS50030">
    <property type="entry name" value="UBA"/>
    <property type="match status" value="1"/>
</dbReference>
<dbReference type="AlphaFoldDB" id="A0A1D2MUE0"/>
<accession>A0A1D2MUE0</accession>
<feature type="compositionally biased region" description="Low complexity" evidence="1">
    <location>
        <begin position="83"/>
        <end position="100"/>
    </location>
</feature>
<feature type="region of interest" description="Disordered" evidence="1">
    <location>
        <begin position="133"/>
        <end position="188"/>
    </location>
</feature>
<comment type="caution">
    <text evidence="3">The sequence shown here is derived from an EMBL/GenBank/DDBJ whole genome shotgun (WGS) entry which is preliminary data.</text>
</comment>
<proteinExistence type="predicted"/>
<feature type="compositionally biased region" description="Polar residues" evidence="1">
    <location>
        <begin position="175"/>
        <end position="188"/>
    </location>
</feature>
<reference evidence="3 4" key="1">
    <citation type="journal article" date="2016" name="Genome Biol. Evol.">
        <title>Gene Family Evolution Reflects Adaptation to Soil Environmental Stressors in the Genome of the Collembolan Orchesella cincta.</title>
        <authorList>
            <person name="Faddeeva-Vakhrusheva A."/>
            <person name="Derks M.F."/>
            <person name="Anvar S.Y."/>
            <person name="Agamennone V."/>
            <person name="Suring W."/>
            <person name="Smit S."/>
            <person name="van Straalen N.M."/>
            <person name="Roelofs D."/>
        </authorList>
    </citation>
    <scope>NUCLEOTIDE SEQUENCE [LARGE SCALE GENOMIC DNA]</scope>
    <source>
        <tissue evidence="3">Mixed pool</tissue>
    </source>
</reference>
<dbReference type="Gene3D" id="1.10.8.10">
    <property type="entry name" value="DNA helicase RuvA subunit, C-terminal domain"/>
    <property type="match status" value="1"/>
</dbReference>
<name>A0A1D2MUE0_ORCCI</name>
<evidence type="ECO:0000256" key="1">
    <source>
        <dbReference type="SAM" id="MobiDB-lite"/>
    </source>
</evidence>
<dbReference type="InterPro" id="IPR009060">
    <property type="entry name" value="UBA-like_sf"/>
</dbReference>
<feature type="domain" description="UBA" evidence="2">
    <location>
        <begin position="335"/>
        <end position="375"/>
    </location>
</feature>
<protein>
    <submittedName>
        <fullName evidence="3">E3 ubiquitin-protein ligase CBL-B</fullName>
    </submittedName>
</protein>
<dbReference type="InterPro" id="IPR015940">
    <property type="entry name" value="UBA"/>
</dbReference>
<dbReference type="STRING" id="48709.A0A1D2MUE0"/>
<organism evidence="3 4">
    <name type="scientific">Orchesella cincta</name>
    <name type="common">Springtail</name>
    <name type="synonym">Podura cincta</name>
    <dbReference type="NCBI Taxonomy" id="48709"/>
    <lineage>
        <taxon>Eukaryota</taxon>
        <taxon>Metazoa</taxon>
        <taxon>Ecdysozoa</taxon>
        <taxon>Arthropoda</taxon>
        <taxon>Hexapoda</taxon>
        <taxon>Collembola</taxon>
        <taxon>Entomobryomorpha</taxon>
        <taxon>Entomobryoidea</taxon>
        <taxon>Orchesellidae</taxon>
        <taxon>Orchesellinae</taxon>
        <taxon>Orchesella</taxon>
    </lineage>
</organism>
<evidence type="ECO:0000313" key="4">
    <source>
        <dbReference type="Proteomes" id="UP000094527"/>
    </source>
</evidence>
<sequence length="380" mass="41265">MNLQDVCGWSHVNNSLQALALSPRSETPESRVRVLMKSISQKRCFRRQSEPWDNTKGLPRVSRRALHQQEMNLRWRKPECNPGIASNSTSGIGSSASSTSGSGGTVAIGAGSLLNSNVFVSAASSQINVNVSSPVIPIIPPPLPPRKTSPSRKRTAVAHFDASSSSTSHSHSESNPNVTNGNDSSSRQQTILNRGEAVENGYDVPSTVRGSSSVLSASSSNSLPVSIISSTLRQQQVQAISLISGRPNTIKALRVNSSNNSSRFGINHVQIKWLKRTSSFNSQVLSIFIRRLTKLQPAYPIAFKFLQQIFLSREKKGVLPDFDASDETPTAPYENLNMDYISKLAGEGFSQDLIIRALGISRNDVDMARDILTEFAGSRS</sequence>
<evidence type="ECO:0000259" key="2">
    <source>
        <dbReference type="PROSITE" id="PS50030"/>
    </source>
</evidence>
<dbReference type="EMBL" id="LJIJ01000514">
    <property type="protein sequence ID" value="ODM96663.1"/>
    <property type="molecule type" value="Genomic_DNA"/>
</dbReference>
<feature type="region of interest" description="Disordered" evidence="1">
    <location>
        <begin position="78"/>
        <end position="102"/>
    </location>
</feature>
<dbReference type="Proteomes" id="UP000094527">
    <property type="component" value="Unassembled WGS sequence"/>
</dbReference>
<dbReference type="CDD" id="cd14318">
    <property type="entry name" value="UBA_Cbl_like"/>
    <property type="match status" value="1"/>
</dbReference>
<gene>
    <name evidence="3" type="ORF">Ocin01_10012</name>
</gene>